<dbReference type="Proteomes" id="UP000034980">
    <property type="component" value="Unassembled WGS sequence"/>
</dbReference>
<evidence type="ECO:0000313" key="2">
    <source>
        <dbReference type="Proteomes" id="UP000034980"/>
    </source>
</evidence>
<gene>
    <name evidence="1" type="ORF">T235_14390</name>
</gene>
<name>W2CWT7_9BACT</name>
<dbReference type="EMBL" id="AYYF01001508">
    <property type="protein sequence ID" value="ETK11644.1"/>
    <property type="molecule type" value="Genomic_DNA"/>
</dbReference>
<evidence type="ECO:0000313" key="1">
    <source>
        <dbReference type="EMBL" id="ETK11644.1"/>
    </source>
</evidence>
<dbReference type="AlphaFoldDB" id="W2CWT7"/>
<proteinExistence type="predicted"/>
<organism evidence="1 2">
    <name type="scientific">Tannerella sp. oral taxon BU063 isolate Cell 8/11</name>
    <dbReference type="NCBI Taxonomy" id="1411915"/>
    <lineage>
        <taxon>Bacteria</taxon>
        <taxon>Pseudomonadati</taxon>
        <taxon>Bacteroidota</taxon>
        <taxon>Bacteroidia</taxon>
        <taxon>Bacteroidales</taxon>
        <taxon>Tannerellaceae</taxon>
        <taxon>Tannerella</taxon>
    </lineage>
</organism>
<sequence>MKAIEEMGLNALPPTAPKELLIFFSTHAMAAFSMRSLCCPSEGAKAMAAMATTAMSPAQSATGFILRLWGAGVSGSGADDLFSIGG</sequence>
<comment type="caution">
    <text evidence="1">The sequence shown here is derived from an EMBL/GenBank/DDBJ whole genome shotgun (WGS) entry which is preliminary data.</text>
</comment>
<accession>W2CWT7</accession>
<reference evidence="1 2" key="1">
    <citation type="submission" date="2013-11" db="EMBL/GenBank/DDBJ databases">
        <title>Single cell genomics of uncultured Tannerella BU063 (oral taxon 286).</title>
        <authorList>
            <person name="Beall C.J."/>
            <person name="Campbell A.G."/>
            <person name="Griffen A.L."/>
            <person name="Podar M."/>
            <person name="Leys E.J."/>
        </authorList>
    </citation>
    <scope>NUCLEOTIDE SEQUENCE [LARGE SCALE GENOMIC DNA]</scope>
    <source>
        <strain evidence="1">Cell 8/11</strain>
    </source>
</reference>
<protein>
    <submittedName>
        <fullName evidence="1">Uncharacterized protein</fullName>
    </submittedName>
</protein>